<evidence type="ECO:0000259" key="2">
    <source>
        <dbReference type="Pfam" id="PF06808"/>
    </source>
</evidence>
<feature type="transmembrane region" description="Helical" evidence="1">
    <location>
        <begin position="461"/>
        <end position="481"/>
    </location>
</feature>
<feature type="transmembrane region" description="Helical" evidence="1">
    <location>
        <begin position="588"/>
        <end position="608"/>
    </location>
</feature>
<name>A0A3B1CTB1_9ZZZZ</name>
<feature type="transmembrane region" description="Helical" evidence="1">
    <location>
        <begin position="86"/>
        <end position="104"/>
    </location>
</feature>
<feature type="transmembrane region" description="Helical" evidence="1">
    <location>
        <begin position="310"/>
        <end position="329"/>
    </location>
</feature>
<feature type="transmembrane region" description="Helical" evidence="1">
    <location>
        <begin position="378"/>
        <end position="400"/>
    </location>
</feature>
<dbReference type="PANTHER" id="PTHR43849">
    <property type="entry name" value="BLL3936 PROTEIN"/>
    <property type="match status" value="1"/>
</dbReference>
<feature type="transmembrane region" description="Helical" evidence="1">
    <location>
        <begin position="349"/>
        <end position="371"/>
    </location>
</feature>
<reference evidence="3" key="1">
    <citation type="submission" date="2018-06" db="EMBL/GenBank/DDBJ databases">
        <authorList>
            <person name="Zhirakovskaya E."/>
        </authorList>
    </citation>
    <scope>NUCLEOTIDE SEQUENCE</scope>
</reference>
<feature type="transmembrane region" description="Helical" evidence="1">
    <location>
        <begin position="620"/>
        <end position="639"/>
    </location>
</feature>
<feature type="transmembrane region" description="Helical" evidence="1">
    <location>
        <begin position="184"/>
        <end position="207"/>
    </location>
</feature>
<keyword evidence="1" id="KW-0812">Transmembrane</keyword>
<feature type="transmembrane region" description="Helical" evidence="1">
    <location>
        <begin position="29"/>
        <end position="52"/>
    </location>
</feature>
<dbReference type="NCBIfam" id="TIGR02123">
    <property type="entry name" value="TRAP_fused"/>
    <property type="match status" value="1"/>
</dbReference>
<organism evidence="3">
    <name type="scientific">hydrothermal vent metagenome</name>
    <dbReference type="NCBI Taxonomy" id="652676"/>
    <lineage>
        <taxon>unclassified sequences</taxon>
        <taxon>metagenomes</taxon>
        <taxon>ecological metagenomes</taxon>
    </lineage>
</organism>
<feature type="transmembrane region" description="Helical" evidence="1">
    <location>
        <begin position="142"/>
        <end position="164"/>
    </location>
</feature>
<feature type="non-terminal residue" evidence="3">
    <location>
        <position position="666"/>
    </location>
</feature>
<dbReference type="InterPro" id="IPR010656">
    <property type="entry name" value="DctM"/>
</dbReference>
<keyword evidence="1" id="KW-0472">Membrane</keyword>
<keyword evidence="1" id="KW-1133">Transmembrane helix</keyword>
<feature type="transmembrane region" description="Helical" evidence="1">
    <location>
        <begin position="58"/>
        <end position="74"/>
    </location>
</feature>
<feature type="transmembrane region" description="Helical" evidence="1">
    <location>
        <begin position="511"/>
        <end position="529"/>
    </location>
</feature>
<dbReference type="PANTHER" id="PTHR43849:SF2">
    <property type="entry name" value="BLL3936 PROTEIN"/>
    <property type="match status" value="1"/>
</dbReference>
<dbReference type="EMBL" id="UOGC01000135">
    <property type="protein sequence ID" value="VAX22325.1"/>
    <property type="molecule type" value="Genomic_DNA"/>
</dbReference>
<feature type="transmembrane region" description="Helical" evidence="1">
    <location>
        <begin position="562"/>
        <end position="582"/>
    </location>
</feature>
<sequence>MNENTIDEARLEEVIDHEVGARHATGISAYIVIALCLGWALFQLSIAGIITLDALRSRVVHLAFAMALAFLVFPARKKSPRSYIPWYDWLLATTAVIAVMYLVYDYKEIQSRPGAPIFIDLLFGGVGMILLLEATRRALGPALTIVAGVFMTYSFLGPILPDIIGHRGYSLRRVIDHQFLTTEGIFGVPLGVSTAYVFLFVLFGAMLERAGAGKYFIDVAYSLLGRFRGGPAKAAILASGFTGMVNGSSIANTVTTGTFTIPLMKKVGYPPEKAAAIEVAASTDGQLMPPIMGAAAFIIAEFLGISYFEVVKAAFIPAVASYLTLFYISHLEALKLGIKPTPKDEIPKFWPTFTSGLHFLIPVIALVYSLLILRQSPIASVFTAILILMTIMVIQAPLMAMRKGESVKHAFLTVFTSIFNGLVGGSRNMVAIAVATAVAGIIVGTVTLTGFGLRIVEVVELLSMGSFALMLFITAIACLLLGMGLPTTATYIVMATLTAPVIVTLGEDAGFAVPLIAAHLFVFYFGILADDTPPVGLCAYAGAAIAGADPIKTGLQSFVYDLRGSILPFMFIINTEILLIGVDSVPRGIMVFVMTVLGMWAFTSALQGHAISRLNWGERLILLVVTFLMLNPVLFNFYYTLADPYFYAFLGLLVFGVIIARQWFGM</sequence>
<evidence type="ECO:0000256" key="1">
    <source>
        <dbReference type="SAM" id="Phobius"/>
    </source>
</evidence>
<feature type="transmembrane region" description="Helical" evidence="1">
    <location>
        <begin position="488"/>
        <end position="505"/>
    </location>
</feature>
<dbReference type="AlphaFoldDB" id="A0A3B1CTB1"/>
<gene>
    <name evidence="3" type="ORF">MNBD_NITROSPINAE01-895</name>
</gene>
<protein>
    <submittedName>
        <fullName evidence="3">TRAP-type uncharacterized transport system, fused permease component</fullName>
    </submittedName>
</protein>
<proteinExistence type="predicted"/>
<accession>A0A3B1CTB1</accession>
<feature type="transmembrane region" description="Helical" evidence="1">
    <location>
        <begin position="645"/>
        <end position="664"/>
    </location>
</feature>
<feature type="transmembrane region" description="Helical" evidence="1">
    <location>
        <begin position="116"/>
        <end position="135"/>
    </location>
</feature>
<dbReference type="InterPro" id="IPR011853">
    <property type="entry name" value="TRAP_DctM-Dct_fused"/>
</dbReference>
<evidence type="ECO:0000313" key="3">
    <source>
        <dbReference type="EMBL" id="VAX22325.1"/>
    </source>
</evidence>
<dbReference type="Pfam" id="PF06808">
    <property type="entry name" value="DctM"/>
    <property type="match status" value="1"/>
</dbReference>
<feature type="domain" description="TRAP C4-dicarboxylate transport system permease DctM subunit" evidence="2">
    <location>
        <begin position="126"/>
        <end position="582"/>
    </location>
</feature>
<feature type="transmembrane region" description="Helical" evidence="1">
    <location>
        <begin position="430"/>
        <end position="455"/>
    </location>
</feature>